<feature type="transmembrane region" description="Helical" evidence="7">
    <location>
        <begin position="68"/>
        <end position="91"/>
    </location>
</feature>
<gene>
    <name evidence="9" type="ORF">Pdw03_7952</name>
</gene>
<name>A0A7T6XMV3_PENDI</name>
<evidence type="ECO:0000256" key="6">
    <source>
        <dbReference type="ARBA" id="ARBA00023136"/>
    </source>
</evidence>
<evidence type="ECO:0000313" key="10">
    <source>
        <dbReference type="Proteomes" id="UP000595662"/>
    </source>
</evidence>
<keyword evidence="7" id="KW-0406">Ion transport</keyword>
<reference evidence="9 10" key="1">
    <citation type="submission" date="2020-08" db="EMBL/GenBank/DDBJ databases">
        <title>The completed genome sequence of the pathogenic ascomycete fungus Penicillium digitatum.</title>
        <authorList>
            <person name="Wang M."/>
        </authorList>
    </citation>
    <scope>NUCLEOTIDE SEQUENCE [LARGE SCALE GENOMIC DNA]</scope>
    <source>
        <strain evidence="9 10">PdW03</strain>
    </source>
</reference>
<dbReference type="Proteomes" id="UP000595662">
    <property type="component" value="Chromosome 3"/>
</dbReference>
<dbReference type="VEuPathDB" id="FungiDB:PDIP_58700"/>
<dbReference type="PANTHER" id="PTHR11660:SF57">
    <property type="entry name" value="SOLUTE CARRIER FAMILY 40 MEMBER"/>
    <property type="match status" value="1"/>
</dbReference>
<proteinExistence type="inferred from homology"/>
<feature type="transmembrane region" description="Helical" evidence="7">
    <location>
        <begin position="221"/>
        <end position="243"/>
    </location>
</feature>
<keyword evidence="4 7" id="KW-0812">Transmembrane</keyword>
<evidence type="ECO:0000256" key="3">
    <source>
        <dbReference type="ARBA" id="ARBA00022448"/>
    </source>
</evidence>
<accession>A0A7T6XMV3</accession>
<comment type="similarity">
    <text evidence="2 7">Belongs to the ferroportin (FP) (TC 2.A.100) family. SLC40A subfamily.</text>
</comment>
<keyword evidence="5 7" id="KW-1133">Transmembrane helix</keyword>
<feature type="transmembrane region" description="Helical" evidence="7">
    <location>
        <begin position="365"/>
        <end position="384"/>
    </location>
</feature>
<feature type="transmembrane region" description="Helical" evidence="7">
    <location>
        <begin position="390"/>
        <end position="413"/>
    </location>
</feature>
<dbReference type="Pfam" id="PF06963">
    <property type="entry name" value="FPN1"/>
    <property type="match status" value="1"/>
</dbReference>
<evidence type="ECO:0000256" key="7">
    <source>
        <dbReference type="RuleBase" id="RU365065"/>
    </source>
</evidence>
<dbReference type="GeneID" id="26234186"/>
<dbReference type="GO" id="GO:0005381">
    <property type="term" value="F:iron ion transmembrane transporter activity"/>
    <property type="evidence" value="ECO:0007669"/>
    <property type="project" value="UniProtKB-UniRule"/>
</dbReference>
<dbReference type="AlphaFoldDB" id="A0A7T6XMV3"/>
<dbReference type="SUPFAM" id="SSF103473">
    <property type="entry name" value="MFS general substrate transporter"/>
    <property type="match status" value="1"/>
</dbReference>
<comment type="caution">
    <text evidence="7">Lacks conserved residue(s) required for the propagation of feature annotation.</text>
</comment>
<comment type="subcellular location">
    <subcellularLocation>
        <location evidence="1 7">Membrane</location>
        <topology evidence="1 7">Multi-pass membrane protein</topology>
    </subcellularLocation>
</comment>
<evidence type="ECO:0000256" key="4">
    <source>
        <dbReference type="ARBA" id="ARBA00022692"/>
    </source>
</evidence>
<dbReference type="PANTHER" id="PTHR11660">
    <property type="entry name" value="SOLUTE CARRIER FAMILY 40 MEMBER"/>
    <property type="match status" value="1"/>
</dbReference>
<comment type="function">
    <text evidence="7">May be involved in iron transport and iron homeostasis.</text>
</comment>
<feature type="region of interest" description="Disordered" evidence="8">
    <location>
        <begin position="1"/>
        <end position="40"/>
    </location>
</feature>
<evidence type="ECO:0000256" key="5">
    <source>
        <dbReference type="ARBA" id="ARBA00022989"/>
    </source>
</evidence>
<feature type="transmembrane region" description="Helical" evidence="7">
    <location>
        <begin position="459"/>
        <end position="479"/>
    </location>
</feature>
<dbReference type="CDD" id="cd17480">
    <property type="entry name" value="MFS_SLC40A1_like"/>
    <property type="match status" value="1"/>
</dbReference>
<dbReference type="InterPro" id="IPR009716">
    <property type="entry name" value="Ferroportin-1"/>
</dbReference>
<protein>
    <recommendedName>
        <fullName evidence="7">Solute carrier family 40 member</fullName>
    </recommendedName>
</protein>
<sequence>MEIESRYTEPSGRSSESIPNASSALLPTLSNDTSQSPNDSPALEARSVLTRLYISHTLSAWNSRMFEFGAVLFLASIFPGTLLYASMYALVRAFSTVALSSWLGAQVDSSDRLVAVRHSIVWQRVPVAISCLCFVVTLSTDSWPRTIALFAVQGLLACVEKLASTANTVAVERDWAIVISESINVPRQDLNASMRRIDLFCKLIAPVFISLIDSLSTQYAIWTVFTLNIASVLVEYMAIAQVYRSVPALTKMQSPAPQADDLNSETADDPHHHTSRSILRSFPESLNPWKEYIASPVFLASFALSLLYLTVLSFGATMVTYLLHAGFTSLQVSYMRIGAVAAEISGTWTAPIIMNRIGPIRSGLWFLNWQFLCVAAAAVAFVSWDSGSQFVAGTLIVGVALSRVGLWGFDLSVQFLVQEKIHEHARARFSATEMALQNVFEMLSFASTIAFPLPAQFGYPVLISAGAVAVAAVCFAAYVRKERGHLLHRVRCMGGEKAGYRSIAPESV</sequence>
<dbReference type="EMBL" id="CP060776">
    <property type="protein sequence ID" value="QQK44051.1"/>
    <property type="molecule type" value="Genomic_DNA"/>
</dbReference>
<dbReference type="Gene3D" id="1.20.1250.20">
    <property type="entry name" value="MFS general substrate transporter like domains"/>
    <property type="match status" value="1"/>
</dbReference>
<evidence type="ECO:0000256" key="2">
    <source>
        <dbReference type="ARBA" id="ARBA00006279"/>
    </source>
</evidence>
<dbReference type="InterPro" id="IPR036259">
    <property type="entry name" value="MFS_trans_sf"/>
</dbReference>
<feature type="region of interest" description="Disordered" evidence="8">
    <location>
        <begin position="254"/>
        <end position="275"/>
    </location>
</feature>
<dbReference type="GO" id="GO:0016020">
    <property type="term" value="C:membrane"/>
    <property type="evidence" value="ECO:0007669"/>
    <property type="project" value="UniProtKB-SubCell"/>
</dbReference>
<organism evidence="9 10">
    <name type="scientific">Penicillium digitatum</name>
    <name type="common">Green mold</name>
    <dbReference type="NCBI Taxonomy" id="36651"/>
    <lineage>
        <taxon>Eukaryota</taxon>
        <taxon>Fungi</taxon>
        <taxon>Dikarya</taxon>
        <taxon>Ascomycota</taxon>
        <taxon>Pezizomycotina</taxon>
        <taxon>Eurotiomycetes</taxon>
        <taxon>Eurotiomycetidae</taxon>
        <taxon>Eurotiales</taxon>
        <taxon>Aspergillaceae</taxon>
        <taxon>Penicillium</taxon>
    </lineage>
</organism>
<keyword evidence="3 7" id="KW-0813">Transport</keyword>
<feature type="transmembrane region" description="Helical" evidence="7">
    <location>
        <begin position="297"/>
        <end position="322"/>
    </location>
</feature>
<dbReference type="RefSeq" id="XP_065956902.1">
    <property type="nucleotide sequence ID" value="XM_066101819.1"/>
</dbReference>
<evidence type="ECO:0000256" key="8">
    <source>
        <dbReference type="SAM" id="MobiDB-lite"/>
    </source>
</evidence>
<evidence type="ECO:0000313" key="9">
    <source>
        <dbReference type="EMBL" id="QQK44051.1"/>
    </source>
</evidence>
<keyword evidence="6 7" id="KW-0472">Membrane</keyword>
<feature type="transmembrane region" description="Helical" evidence="7">
    <location>
        <begin position="334"/>
        <end position="353"/>
    </location>
</feature>
<evidence type="ECO:0000256" key="1">
    <source>
        <dbReference type="ARBA" id="ARBA00004141"/>
    </source>
</evidence>
<feature type="compositionally biased region" description="Polar residues" evidence="8">
    <location>
        <begin position="11"/>
        <end position="39"/>
    </location>
</feature>